<keyword evidence="1" id="KW-1133">Transmembrane helix</keyword>
<accession>A0A2U9IBA1</accession>
<dbReference type="InterPro" id="IPR011636">
    <property type="entry name" value="DoxA"/>
</dbReference>
<dbReference type="KEGG" id="abri:DFR85_00355"/>
<evidence type="ECO:0000313" key="3">
    <source>
        <dbReference type="EMBL" id="AWR93289.1"/>
    </source>
</evidence>
<evidence type="ECO:0000313" key="4">
    <source>
        <dbReference type="Proteomes" id="UP000248044"/>
    </source>
</evidence>
<keyword evidence="1" id="KW-0472">Membrane</keyword>
<sequence length="166" mass="18024">MERTVIIGIIFAILIAGWILGTGQWSYGNVVGPLFNNSKLPKLDITYANAYPVSNGTEIILNITDIDGPDAYPASGTMMIISNSTYSLTLNSSEIYHDTVKIIQAPWNENKKDSVNSYSGFVIILGSEAQFQLIIPVHLSPGTYKITLVTPAISPSRWATATITIS</sequence>
<dbReference type="EMBL" id="CP029289">
    <property type="protein sequence ID" value="AWR93289.1"/>
    <property type="molecule type" value="Genomic_DNA"/>
</dbReference>
<reference evidence="3 4" key="1">
    <citation type="submission" date="2018-05" db="EMBL/GenBank/DDBJ databases">
        <title>Complete Genome Sequences of Extremely Thermoacidophilic, Metal-Mobilizing Type-Strain Members of the Archaeal Family Sulfolobaceae: Acidianus brierleyi DSM-1651T, Acidianus sulfidivorans DSM-18786T, Metallosphaera hakonensis DSM-7519T, and Metallosphaera prunae DSM-10039T.</title>
        <authorList>
            <person name="Counts J.A."/>
            <person name="Kelly R.M."/>
        </authorList>
    </citation>
    <scope>NUCLEOTIDE SEQUENCE [LARGE SCALE GENOMIC DNA]</scope>
    <source>
        <strain evidence="3 4">DSM 1651</strain>
    </source>
</reference>
<feature type="transmembrane region" description="Helical" evidence="1">
    <location>
        <begin position="5"/>
        <end position="27"/>
    </location>
</feature>
<dbReference type="InterPro" id="IPR053673">
    <property type="entry name" value="TQO_small_subunit"/>
</dbReference>
<evidence type="ECO:0000259" key="2">
    <source>
        <dbReference type="Pfam" id="PF07680"/>
    </source>
</evidence>
<organism evidence="3 4">
    <name type="scientific">Acidianus brierleyi</name>
    <dbReference type="NCBI Taxonomy" id="41673"/>
    <lineage>
        <taxon>Archaea</taxon>
        <taxon>Thermoproteota</taxon>
        <taxon>Thermoprotei</taxon>
        <taxon>Sulfolobales</taxon>
        <taxon>Sulfolobaceae</taxon>
        <taxon>Acidianus</taxon>
    </lineage>
</organism>
<proteinExistence type="predicted"/>
<dbReference type="NCBIfam" id="NF041178">
    <property type="entry name" value="TQO_small_DoxA"/>
    <property type="match status" value="1"/>
</dbReference>
<dbReference type="OrthoDB" id="33333at2157"/>
<name>A0A2U9IBA1_9CREN</name>
<dbReference type="RefSeq" id="WP_110269173.1">
    <property type="nucleotide sequence ID" value="NZ_CP029289.2"/>
</dbReference>
<keyword evidence="4" id="KW-1185">Reference proteome</keyword>
<dbReference type="Pfam" id="PF07680">
    <property type="entry name" value="DoxA"/>
    <property type="match status" value="1"/>
</dbReference>
<keyword evidence="1" id="KW-0812">Transmembrane</keyword>
<dbReference type="Proteomes" id="UP000248044">
    <property type="component" value="Chromosome"/>
</dbReference>
<evidence type="ECO:0000256" key="1">
    <source>
        <dbReference type="SAM" id="Phobius"/>
    </source>
</evidence>
<gene>
    <name evidence="3" type="ORF">DFR85_00355</name>
</gene>
<protein>
    <submittedName>
        <fullName evidence="3">Quinol oxidase</fullName>
    </submittedName>
</protein>
<dbReference type="AlphaFoldDB" id="A0A2U9IBA1"/>
<feature type="domain" description="Thiosulphate:quinone oxidoreductase small subunit DoxA" evidence="2">
    <location>
        <begin position="27"/>
        <end position="152"/>
    </location>
</feature>
<dbReference type="GeneID" id="36830561"/>